<dbReference type="AlphaFoldDB" id="A0A371GZF5"/>
<dbReference type="SUPFAM" id="SSF52058">
    <property type="entry name" value="L domain-like"/>
    <property type="match status" value="1"/>
</dbReference>
<dbReference type="PANTHER" id="PTHR48054:SF47">
    <property type="entry name" value="OS06G0179800 PROTEIN"/>
    <property type="match status" value="1"/>
</dbReference>
<accession>A0A371GZF5</accession>
<keyword evidence="7" id="KW-0812">Transmembrane</keyword>
<evidence type="ECO:0000256" key="4">
    <source>
        <dbReference type="ARBA" id="ARBA00022737"/>
    </source>
</evidence>
<feature type="non-terminal residue" evidence="8">
    <location>
        <position position="1"/>
    </location>
</feature>
<keyword evidence="3" id="KW-0732">Signal</keyword>
<keyword evidence="7" id="KW-1133">Transmembrane helix</keyword>
<protein>
    <submittedName>
        <fullName evidence="8">LRR receptor-like serine/threonine-protein kinase</fullName>
    </submittedName>
</protein>
<evidence type="ECO:0000313" key="9">
    <source>
        <dbReference type="Proteomes" id="UP000257109"/>
    </source>
</evidence>
<dbReference type="PANTHER" id="PTHR48054">
    <property type="entry name" value="RECEPTOR KINASE-LIKE PROTEIN XA21"/>
    <property type="match status" value="1"/>
</dbReference>
<dbReference type="GO" id="GO:0016020">
    <property type="term" value="C:membrane"/>
    <property type="evidence" value="ECO:0007669"/>
    <property type="project" value="UniProtKB-SubCell"/>
</dbReference>
<dbReference type="InterPro" id="IPR032675">
    <property type="entry name" value="LRR_dom_sf"/>
</dbReference>
<dbReference type="Pfam" id="PF00560">
    <property type="entry name" value="LRR_1"/>
    <property type="match status" value="4"/>
</dbReference>
<feature type="non-terminal residue" evidence="8">
    <location>
        <position position="242"/>
    </location>
</feature>
<dbReference type="Proteomes" id="UP000257109">
    <property type="component" value="Unassembled WGS sequence"/>
</dbReference>
<dbReference type="FunFam" id="3.80.10.10:FF:000041">
    <property type="entry name" value="LRR receptor-like serine/threonine-protein kinase ERECTA"/>
    <property type="match status" value="1"/>
</dbReference>
<proteinExistence type="predicted"/>
<keyword evidence="2" id="KW-0433">Leucine-rich repeat</keyword>
<evidence type="ECO:0000256" key="1">
    <source>
        <dbReference type="ARBA" id="ARBA00004370"/>
    </source>
</evidence>
<gene>
    <name evidence="8" type="ORF">CR513_21468</name>
</gene>
<dbReference type="Gene3D" id="3.80.10.10">
    <property type="entry name" value="Ribonuclease Inhibitor"/>
    <property type="match status" value="1"/>
</dbReference>
<dbReference type="PROSITE" id="PS51450">
    <property type="entry name" value="LRR"/>
    <property type="match status" value="1"/>
</dbReference>
<evidence type="ECO:0000256" key="3">
    <source>
        <dbReference type="ARBA" id="ARBA00022729"/>
    </source>
</evidence>
<evidence type="ECO:0000313" key="8">
    <source>
        <dbReference type="EMBL" id="RDX95937.1"/>
    </source>
</evidence>
<dbReference type="InterPro" id="IPR052592">
    <property type="entry name" value="LRR-RLK"/>
</dbReference>
<evidence type="ECO:0000256" key="7">
    <source>
        <dbReference type="SAM" id="Phobius"/>
    </source>
</evidence>
<evidence type="ECO:0000256" key="5">
    <source>
        <dbReference type="ARBA" id="ARBA00023136"/>
    </source>
</evidence>
<comment type="subcellular location">
    <subcellularLocation>
        <location evidence="1">Membrane</location>
    </subcellularLocation>
</comment>
<organism evidence="8 9">
    <name type="scientific">Mucuna pruriens</name>
    <name type="common">Velvet bean</name>
    <name type="synonym">Dolichos pruriens</name>
    <dbReference type="NCBI Taxonomy" id="157652"/>
    <lineage>
        <taxon>Eukaryota</taxon>
        <taxon>Viridiplantae</taxon>
        <taxon>Streptophyta</taxon>
        <taxon>Embryophyta</taxon>
        <taxon>Tracheophyta</taxon>
        <taxon>Spermatophyta</taxon>
        <taxon>Magnoliopsida</taxon>
        <taxon>eudicotyledons</taxon>
        <taxon>Gunneridae</taxon>
        <taxon>Pentapetalae</taxon>
        <taxon>rosids</taxon>
        <taxon>fabids</taxon>
        <taxon>Fabales</taxon>
        <taxon>Fabaceae</taxon>
        <taxon>Papilionoideae</taxon>
        <taxon>50 kb inversion clade</taxon>
        <taxon>NPAAA clade</taxon>
        <taxon>indigoferoid/millettioid clade</taxon>
        <taxon>Phaseoleae</taxon>
        <taxon>Mucuna</taxon>
    </lineage>
</organism>
<dbReference type="OrthoDB" id="1897577at2759"/>
<keyword evidence="6" id="KW-0325">Glycoprotein</keyword>
<reference evidence="8" key="1">
    <citation type="submission" date="2018-05" db="EMBL/GenBank/DDBJ databases">
        <title>Draft genome of Mucuna pruriens seed.</title>
        <authorList>
            <person name="Nnadi N.E."/>
            <person name="Vos R."/>
            <person name="Hasami M.H."/>
            <person name="Devisetty U.K."/>
            <person name="Aguiy J.C."/>
        </authorList>
    </citation>
    <scope>NUCLEOTIDE SEQUENCE [LARGE SCALE GENOMIC DNA]</scope>
    <source>
        <strain evidence="8">JCA_2017</strain>
    </source>
</reference>
<dbReference type="EMBL" id="QJKJ01004011">
    <property type="protein sequence ID" value="RDX95937.1"/>
    <property type="molecule type" value="Genomic_DNA"/>
</dbReference>
<dbReference type="GO" id="GO:0016301">
    <property type="term" value="F:kinase activity"/>
    <property type="evidence" value="ECO:0007669"/>
    <property type="project" value="UniProtKB-KW"/>
</dbReference>
<evidence type="ECO:0000256" key="6">
    <source>
        <dbReference type="ARBA" id="ARBA00023180"/>
    </source>
</evidence>
<evidence type="ECO:0000256" key="2">
    <source>
        <dbReference type="ARBA" id="ARBA00022614"/>
    </source>
</evidence>
<dbReference type="STRING" id="157652.A0A371GZF5"/>
<feature type="transmembrane region" description="Helical" evidence="7">
    <location>
        <begin position="47"/>
        <end position="65"/>
    </location>
</feature>
<keyword evidence="5 7" id="KW-0472">Membrane</keyword>
<dbReference type="InterPro" id="IPR001611">
    <property type="entry name" value="Leu-rich_rpt"/>
</dbReference>
<comment type="caution">
    <text evidence="8">The sequence shown here is derived from an EMBL/GenBank/DDBJ whole genome shotgun (WGS) entry which is preliminary data.</text>
</comment>
<name>A0A371GZF5_MUCPR</name>
<keyword evidence="9" id="KW-1185">Reference proteome</keyword>
<keyword evidence="4" id="KW-0677">Repeat</keyword>
<sequence length="242" mass="27584">MYFVYVSLQQQQPVFPIARLSSLCYSDLSRNYLNGTIPKEWGSLNLVYMYAFFNFSVIFLPINLYRSNYTNTLDFKLWTNLGNLPNIQRLLLTSNNFTGELPATFARLTTLQEVRLGDNNFSGNIPDFIQSWTSLQKLVIQGTGLSGPVPSGISLLESLTDLYVWYLLLRISDLNGFDYFPFPQLNNLKNLEILILRSCNINGTIPEYLGTISSLQTLDLSFNKLSGLIPSSFEYGLRKTDY</sequence>